<reference evidence="2" key="1">
    <citation type="journal article" date="2018" name="Nat. Microbiol.">
        <title>Leveraging single-cell genomics to expand the fungal tree of life.</title>
        <authorList>
            <person name="Ahrendt S.R."/>
            <person name="Quandt C.A."/>
            <person name="Ciobanu D."/>
            <person name="Clum A."/>
            <person name="Salamov A."/>
            <person name="Andreopoulos B."/>
            <person name="Cheng J.F."/>
            <person name="Woyke T."/>
            <person name="Pelin A."/>
            <person name="Henrissat B."/>
            <person name="Reynolds N.K."/>
            <person name="Benny G.L."/>
            <person name="Smith M.E."/>
            <person name="James T.Y."/>
            <person name="Grigoriev I.V."/>
        </authorList>
    </citation>
    <scope>NUCLEOTIDE SEQUENCE [LARGE SCALE GENOMIC DNA]</scope>
    <source>
        <strain evidence="2">ATCC 52028</strain>
    </source>
</reference>
<dbReference type="Proteomes" id="UP000274922">
    <property type="component" value="Unassembled WGS sequence"/>
</dbReference>
<dbReference type="SUPFAM" id="SSF47072">
    <property type="entry name" value="Cysteine alpha-hairpin motif"/>
    <property type="match status" value="1"/>
</dbReference>
<dbReference type="EMBL" id="ML014112">
    <property type="protein sequence ID" value="RKP04236.1"/>
    <property type="molecule type" value="Genomic_DNA"/>
</dbReference>
<sequence>MRPIDKIQQPLQARPTKFRKATPCAVELSALFNCWRASAIDDPRCAESGTALAKCMSTYQPPAKVGSRSVEINKWLAAVRRGRIL</sequence>
<dbReference type="AlphaFoldDB" id="A0A4P9XF82"/>
<organism evidence="1 2">
    <name type="scientific">Caulochytrium protostelioides</name>
    <dbReference type="NCBI Taxonomy" id="1555241"/>
    <lineage>
        <taxon>Eukaryota</taxon>
        <taxon>Fungi</taxon>
        <taxon>Fungi incertae sedis</taxon>
        <taxon>Chytridiomycota</taxon>
        <taxon>Chytridiomycota incertae sedis</taxon>
        <taxon>Chytridiomycetes</taxon>
        <taxon>Caulochytriales</taxon>
        <taxon>Caulochytriaceae</taxon>
        <taxon>Caulochytrium</taxon>
    </lineage>
</organism>
<dbReference type="InterPro" id="IPR009069">
    <property type="entry name" value="Cys_alpha_HP_mot_SF"/>
</dbReference>
<evidence type="ECO:0000313" key="1">
    <source>
        <dbReference type="EMBL" id="RKP04236.1"/>
    </source>
</evidence>
<protein>
    <recommendedName>
        <fullName evidence="3">37S ribosomal protein mrp10, mitochondrial</fullName>
    </recommendedName>
</protein>
<evidence type="ECO:0000313" key="2">
    <source>
        <dbReference type="Proteomes" id="UP000274922"/>
    </source>
</evidence>
<dbReference type="OrthoDB" id="2210at2759"/>
<evidence type="ECO:0008006" key="3">
    <source>
        <dbReference type="Google" id="ProtNLM"/>
    </source>
</evidence>
<proteinExistence type="predicted"/>
<keyword evidence="2" id="KW-1185">Reference proteome</keyword>
<gene>
    <name evidence="1" type="ORF">CXG81DRAFT_8518</name>
</gene>
<accession>A0A4P9XF82</accession>
<name>A0A4P9XF82_9FUNG</name>